<dbReference type="UniPathway" id="UPA00049">
    <property type="reaction ID" value="UER00059"/>
</dbReference>
<dbReference type="InterPro" id="IPR019455">
    <property type="entry name" value="Acetolactate_synth_ssu_C"/>
</dbReference>
<dbReference type="PANTHER" id="PTHR30239:SF0">
    <property type="entry name" value="ACETOLACTATE SYNTHASE SMALL SUBUNIT 1, CHLOROPLASTIC"/>
    <property type="match status" value="1"/>
</dbReference>
<dbReference type="EC" id="2.2.1.6" evidence="6"/>
<evidence type="ECO:0000313" key="8">
    <source>
        <dbReference type="EMBL" id="KGN66640.1"/>
    </source>
</evidence>
<dbReference type="eggNOG" id="KOG2663">
    <property type="taxonomic scope" value="Eukaryota"/>
</dbReference>
<keyword evidence="4 6" id="KW-0028">Amino-acid biosynthesis</keyword>
<comment type="function">
    <text evidence="6">Catalyzes the conversion of 2 pyruvate molecules into acetolactate in the first common step of the biosynthetic pathway of the branched-amino acids such as leucine, isoleucine, and valine.</text>
</comment>
<comment type="pathway">
    <text evidence="2 6">Amino-acid biosynthesis; L-valine biosynthesis; L-valine from pyruvate: step 1/4.</text>
</comment>
<dbReference type="GO" id="GO:0003984">
    <property type="term" value="F:acetolactate synthase activity"/>
    <property type="evidence" value="ECO:0007669"/>
    <property type="project" value="UniProtKB-UniRule"/>
</dbReference>
<protein>
    <recommendedName>
        <fullName evidence="6">Acetolactate synthase small subunit</fullName>
        <shortName evidence="6">AHAS</shortName>
        <shortName evidence="6">ALS</shortName>
        <ecNumber evidence="6">2.2.1.6</ecNumber>
    </recommendedName>
    <alternativeName>
        <fullName evidence="6">Acetohydroxy-acid synthase small subunit</fullName>
    </alternativeName>
</protein>
<evidence type="ECO:0000256" key="5">
    <source>
        <dbReference type="ARBA" id="ARBA00023304"/>
    </source>
</evidence>
<dbReference type="AlphaFoldDB" id="A0A0A0LXQ8"/>
<evidence type="ECO:0000256" key="6">
    <source>
        <dbReference type="RuleBase" id="RU368092"/>
    </source>
</evidence>
<dbReference type="InterPro" id="IPR004789">
    <property type="entry name" value="Acetalactate_synth_ssu"/>
</dbReference>
<comment type="subunit">
    <text evidence="6">Dimer of large and small chains.</text>
</comment>
<comment type="catalytic activity">
    <reaction evidence="6">
        <text>2 pyruvate + H(+) = (2S)-2-acetolactate + CO2</text>
        <dbReference type="Rhea" id="RHEA:25249"/>
        <dbReference type="ChEBI" id="CHEBI:15361"/>
        <dbReference type="ChEBI" id="CHEBI:15378"/>
        <dbReference type="ChEBI" id="CHEBI:16526"/>
        <dbReference type="ChEBI" id="CHEBI:58476"/>
        <dbReference type="EC" id="2.2.1.6"/>
    </reaction>
</comment>
<evidence type="ECO:0000256" key="3">
    <source>
        <dbReference type="ARBA" id="ARBA00006341"/>
    </source>
</evidence>
<dbReference type="Gene3D" id="3.30.70.1150">
    <property type="entry name" value="ACT-like. Chain A, domain 2"/>
    <property type="match status" value="1"/>
</dbReference>
<dbReference type="Proteomes" id="UP000029981">
    <property type="component" value="Chromosome 1"/>
</dbReference>
<dbReference type="PANTHER" id="PTHR30239">
    <property type="entry name" value="ACETOLACTATE SYNTHASE SMALL SUBUNIT"/>
    <property type="match status" value="1"/>
</dbReference>
<dbReference type="SUPFAM" id="SSF55021">
    <property type="entry name" value="ACT-like"/>
    <property type="match status" value="1"/>
</dbReference>
<dbReference type="OMA" id="AWTLSYR"/>
<reference evidence="8 9" key="2">
    <citation type="journal article" date="2009" name="PLoS ONE">
        <title>An integrated genetic and cytogenetic map of the cucumber genome.</title>
        <authorList>
            <person name="Ren Y."/>
            <person name="Zhang Z."/>
            <person name="Liu J."/>
            <person name="Staub J.E."/>
            <person name="Han Y."/>
            <person name="Cheng Z."/>
            <person name="Li X."/>
            <person name="Lu J."/>
            <person name="Miao H."/>
            <person name="Kang H."/>
            <person name="Xie B."/>
            <person name="Gu X."/>
            <person name="Wang X."/>
            <person name="Du Y."/>
            <person name="Jin W."/>
            <person name="Huang S."/>
        </authorList>
    </citation>
    <scope>NUCLEOTIDE SEQUENCE [LARGE SCALE GENOMIC DNA]</scope>
    <source>
        <strain evidence="9">cv. 9930</strain>
    </source>
</reference>
<keyword evidence="5 6" id="KW-0100">Branched-chain amino acid biosynthesis</keyword>
<name>A0A0A0LXQ8_CUCSA</name>
<feature type="domain" description="Acetolactate synthase small subunit C-terminal" evidence="7">
    <location>
        <begin position="26"/>
        <end position="99"/>
    </location>
</feature>
<proteinExistence type="inferred from homology"/>
<dbReference type="UniPathway" id="UPA00047">
    <property type="reaction ID" value="UER00055"/>
</dbReference>
<reference evidence="8 9" key="1">
    <citation type="journal article" date="2009" name="Nat. Genet.">
        <title>The genome of the cucumber, Cucumis sativus L.</title>
        <authorList>
            <person name="Huang S."/>
            <person name="Li R."/>
            <person name="Zhang Z."/>
            <person name="Li L."/>
            <person name="Gu X."/>
            <person name="Fan W."/>
            <person name="Lucas W.J."/>
            <person name="Wang X."/>
            <person name="Xie B."/>
            <person name="Ni P."/>
            <person name="Ren Y."/>
            <person name="Zhu H."/>
            <person name="Li J."/>
            <person name="Lin K."/>
            <person name="Jin W."/>
            <person name="Fei Z."/>
            <person name="Li G."/>
            <person name="Staub J."/>
            <person name="Kilian A."/>
            <person name="van der Vossen E.A."/>
            <person name="Wu Y."/>
            <person name="Guo J."/>
            <person name="He J."/>
            <person name="Jia Z."/>
            <person name="Ren Y."/>
            <person name="Tian G."/>
            <person name="Lu Y."/>
            <person name="Ruan J."/>
            <person name="Qian W."/>
            <person name="Wang M."/>
            <person name="Huang Q."/>
            <person name="Li B."/>
            <person name="Xuan Z."/>
            <person name="Cao J."/>
            <person name="Asan"/>
            <person name="Wu Z."/>
            <person name="Zhang J."/>
            <person name="Cai Q."/>
            <person name="Bai Y."/>
            <person name="Zhao B."/>
            <person name="Han Y."/>
            <person name="Li Y."/>
            <person name="Li X."/>
            <person name="Wang S."/>
            <person name="Shi Q."/>
            <person name="Liu S."/>
            <person name="Cho W.K."/>
            <person name="Kim J.Y."/>
            <person name="Xu Y."/>
            <person name="Heller-Uszynska K."/>
            <person name="Miao H."/>
            <person name="Cheng Z."/>
            <person name="Zhang S."/>
            <person name="Wu J."/>
            <person name="Yang Y."/>
            <person name="Kang H."/>
            <person name="Li M."/>
            <person name="Liang H."/>
            <person name="Ren X."/>
            <person name="Shi Z."/>
            <person name="Wen M."/>
            <person name="Jian M."/>
            <person name="Yang H."/>
            <person name="Zhang G."/>
            <person name="Yang Z."/>
            <person name="Chen R."/>
            <person name="Liu S."/>
            <person name="Li J."/>
            <person name="Ma L."/>
            <person name="Liu H."/>
            <person name="Zhou Y."/>
            <person name="Zhao J."/>
            <person name="Fang X."/>
            <person name="Li G."/>
            <person name="Fang L."/>
            <person name="Li Y."/>
            <person name="Liu D."/>
            <person name="Zheng H."/>
            <person name="Zhang Y."/>
            <person name="Qin N."/>
            <person name="Li Z."/>
            <person name="Yang G."/>
            <person name="Yang S."/>
            <person name="Bolund L."/>
            <person name="Kristiansen K."/>
            <person name="Zheng H."/>
            <person name="Li S."/>
            <person name="Zhang X."/>
            <person name="Yang H."/>
            <person name="Wang J."/>
            <person name="Sun R."/>
            <person name="Zhang B."/>
            <person name="Jiang S."/>
            <person name="Wang J."/>
            <person name="Du Y."/>
            <person name="Li S."/>
        </authorList>
    </citation>
    <scope>NUCLEOTIDE SEQUENCE [LARGE SCALE GENOMIC DNA]</scope>
    <source>
        <strain evidence="9">cv. 9930</strain>
    </source>
</reference>
<evidence type="ECO:0000256" key="2">
    <source>
        <dbReference type="ARBA" id="ARBA00005025"/>
    </source>
</evidence>
<dbReference type="NCBIfam" id="TIGR00119">
    <property type="entry name" value="acolac_sm"/>
    <property type="match status" value="1"/>
</dbReference>
<sequence length="149" mass="16797">MIPFPELVNISINQVEDISRQPQVERELVLMKLNADSSTRAEIMWLVDIFRGKIVDISEHSVTIEVTGDPGKLVAVERNFSKFGIRELARTGKIALRREKRGETAPFWRFSAASYPDLEDSRPINSFVEDAIQSLKGQVSTSTVCTFVL</sequence>
<evidence type="ECO:0000256" key="4">
    <source>
        <dbReference type="ARBA" id="ARBA00022605"/>
    </source>
</evidence>
<comment type="pathway">
    <text evidence="1 6">Amino-acid biosynthesis; L-isoleucine biosynthesis; L-isoleucine from 2-oxobutanoate: step 1/4.</text>
</comment>
<reference evidence="8 9" key="3">
    <citation type="journal article" date="2010" name="BMC Genomics">
        <title>Transcriptome sequencing and comparative analysis of cucumber flowers with different sex types.</title>
        <authorList>
            <person name="Guo S."/>
            <person name="Zheng Y."/>
            <person name="Joung J.G."/>
            <person name="Liu S."/>
            <person name="Zhang Z."/>
            <person name="Crasta O.R."/>
            <person name="Sobral B.W."/>
            <person name="Xu Y."/>
            <person name="Huang S."/>
            <person name="Fei Z."/>
        </authorList>
    </citation>
    <scope>NUCLEOTIDE SEQUENCE [LARGE SCALE GENOMIC DNA]</scope>
    <source>
        <strain evidence="9">cv. 9930</strain>
    </source>
</reference>
<dbReference type="FunFam" id="3.30.70.1150:FF:000001">
    <property type="entry name" value="Acetolactate synthase small subunit"/>
    <property type="match status" value="1"/>
</dbReference>
<organism evidence="8 9">
    <name type="scientific">Cucumis sativus</name>
    <name type="common">Cucumber</name>
    <dbReference type="NCBI Taxonomy" id="3659"/>
    <lineage>
        <taxon>Eukaryota</taxon>
        <taxon>Viridiplantae</taxon>
        <taxon>Streptophyta</taxon>
        <taxon>Embryophyta</taxon>
        <taxon>Tracheophyta</taxon>
        <taxon>Spermatophyta</taxon>
        <taxon>Magnoliopsida</taxon>
        <taxon>eudicotyledons</taxon>
        <taxon>Gunneridae</taxon>
        <taxon>Pentapetalae</taxon>
        <taxon>rosids</taxon>
        <taxon>fabids</taxon>
        <taxon>Cucurbitales</taxon>
        <taxon>Cucurbitaceae</taxon>
        <taxon>Benincaseae</taxon>
        <taxon>Cucumis</taxon>
    </lineage>
</organism>
<dbReference type="InterPro" id="IPR027271">
    <property type="entry name" value="Acetolactate_synth/TF_NikR_C"/>
</dbReference>
<dbReference type="GO" id="GO:1990610">
    <property type="term" value="F:acetolactate synthase regulator activity"/>
    <property type="evidence" value="ECO:0007669"/>
    <property type="project" value="UniProtKB-UniRule"/>
</dbReference>
<reference evidence="8 9" key="4">
    <citation type="journal article" date="2011" name="BMC Genomics">
        <title>RNA-Seq improves annotation of protein-coding genes in the cucumber genome.</title>
        <authorList>
            <person name="Li Z."/>
            <person name="Zhang Z."/>
            <person name="Yan P."/>
            <person name="Huang S."/>
            <person name="Fei Z."/>
            <person name="Lin K."/>
        </authorList>
    </citation>
    <scope>NUCLEOTIDE SEQUENCE [LARGE SCALE GENOMIC DNA]</scope>
    <source>
        <strain evidence="9">cv. 9930</strain>
    </source>
</reference>
<dbReference type="GO" id="GO:0009099">
    <property type="term" value="P:L-valine biosynthetic process"/>
    <property type="evidence" value="ECO:0007669"/>
    <property type="project" value="UniProtKB-UniRule"/>
</dbReference>
<gene>
    <name evidence="8" type="ORF">Csa_1G652230</name>
</gene>
<keyword evidence="9" id="KW-1185">Reference proteome</keyword>
<accession>A0A0A0LXQ8</accession>
<dbReference type="STRING" id="3659.A0A0A0LXQ8"/>
<dbReference type="GO" id="GO:0009097">
    <property type="term" value="P:isoleucine biosynthetic process"/>
    <property type="evidence" value="ECO:0007669"/>
    <property type="project" value="UniProtKB-UniRule"/>
</dbReference>
<dbReference type="Gramene" id="KGN66640">
    <property type="protein sequence ID" value="KGN66640"/>
    <property type="gene ID" value="Csa_1G652230"/>
</dbReference>
<dbReference type="InterPro" id="IPR045865">
    <property type="entry name" value="ACT-like_dom_sf"/>
</dbReference>
<evidence type="ECO:0000259" key="7">
    <source>
        <dbReference type="Pfam" id="PF10369"/>
    </source>
</evidence>
<keyword evidence="6" id="KW-0808">Transferase</keyword>
<dbReference type="Pfam" id="PF10369">
    <property type="entry name" value="ALS_ss_C"/>
    <property type="match status" value="1"/>
</dbReference>
<evidence type="ECO:0000313" key="9">
    <source>
        <dbReference type="Proteomes" id="UP000029981"/>
    </source>
</evidence>
<comment type="similarity">
    <text evidence="3 6">Belongs to the acetolactate synthase small subunit family.</text>
</comment>
<evidence type="ECO:0000256" key="1">
    <source>
        <dbReference type="ARBA" id="ARBA00004974"/>
    </source>
</evidence>
<dbReference type="EMBL" id="CM002922">
    <property type="protein sequence ID" value="KGN66640.1"/>
    <property type="molecule type" value="Genomic_DNA"/>
</dbReference>